<gene>
    <name evidence="6" type="ORF">GA0070611_1045</name>
</gene>
<dbReference type="Pfam" id="PF00881">
    <property type="entry name" value="Nitroreductase"/>
    <property type="match status" value="1"/>
</dbReference>
<dbReference type="GO" id="GO:0016491">
    <property type="term" value="F:oxidoreductase activity"/>
    <property type="evidence" value="ECO:0007669"/>
    <property type="project" value="UniProtKB-KW"/>
</dbReference>
<name>A0A1A8Z7K2_9ACTN</name>
<accession>A0A1A8Z7K2</accession>
<feature type="domain" description="Nitroreductase" evidence="5">
    <location>
        <begin position="47"/>
        <end position="211"/>
    </location>
</feature>
<dbReference type="AlphaFoldDB" id="A0A1A8Z7K2"/>
<dbReference type="CDD" id="cd02144">
    <property type="entry name" value="iodotyrosine_dehalogenase"/>
    <property type="match status" value="1"/>
</dbReference>
<dbReference type="PATRIC" id="fig|261654.4.peg.1072"/>
<dbReference type="PANTHER" id="PTHR23026:SF90">
    <property type="entry name" value="IODOTYROSINE DEIODINASE 1"/>
    <property type="match status" value="1"/>
</dbReference>
<dbReference type="Gene3D" id="3.40.109.10">
    <property type="entry name" value="NADH Oxidase"/>
    <property type="match status" value="1"/>
</dbReference>
<dbReference type="PANTHER" id="PTHR23026">
    <property type="entry name" value="NADPH NITROREDUCTASE"/>
    <property type="match status" value="1"/>
</dbReference>
<evidence type="ECO:0000256" key="1">
    <source>
        <dbReference type="ARBA" id="ARBA00022630"/>
    </source>
</evidence>
<dbReference type="InterPro" id="IPR050627">
    <property type="entry name" value="Nitroreductase/BluB"/>
</dbReference>
<feature type="compositionally biased region" description="Basic and acidic residues" evidence="4">
    <location>
        <begin position="9"/>
        <end position="19"/>
    </location>
</feature>
<reference evidence="7" key="1">
    <citation type="submission" date="2016-06" db="EMBL/GenBank/DDBJ databases">
        <authorList>
            <person name="Varghese N."/>
            <person name="Submissions Spin"/>
        </authorList>
    </citation>
    <scope>NUCLEOTIDE SEQUENCE [LARGE SCALE GENOMIC DNA]</scope>
    <source>
        <strain evidence="7">DSM 44815</strain>
    </source>
</reference>
<evidence type="ECO:0000313" key="7">
    <source>
        <dbReference type="Proteomes" id="UP000199385"/>
    </source>
</evidence>
<sequence length="233" mass="25722">MAGTGGRAQNERVALDPDTRPALPLPDYGVPPAEALPRVREFADHLVRRRTVREFSDRPLPPGVLEEALRVASSAPSGANRQPWRFVVVTDPELKRRLRAAAEAEERVFYERRAPEEWLAALAPLGTDASKPFLETAPAVIVVFEVHRGPRSPRPYYVKESVGIAVGFLLAALHRAGLATLTHTPSPMRFLNELLDRPAEERGNLIIPVGYPAADATVPDLARKPLTEVVVWR</sequence>
<proteinExistence type="predicted"/>
<dbReference type="EMBL" id="LT594323">
    <property type="protein sequence ID" value="SBT39845.1"/>
    <property type="molecule type" value="Genomic_DNA"/>
</dbReference>
<organism evidence="6 7">
    <name type="scientific">Micromonospora auratinigra</name>
    <dbReference type="NCBI Taxonomy" id="261654"/>
    <lineage>
        <taxon>Bacteria</taxon>
        <taxon>Bacillati</taxon>
        <taxon>Actinomycetota</taxon>
        <taxon>Actinomycetes</taxon>
        <taxon>Micromonosporales</taxon>
        <taxon>Micromonosporaceae</taxon>
        <taxon>Micromonospora</taxon>
    </lineage>
</organism>
<keyword evidence="7" id="KW-1185">Reference proteome</keyword>
<keyword evidence="2" id="KW-0288">FMN</keyword>
<evidence type="ECO:0000256" key="3">
    <source>
        <dbReference type="ARBA" id="ARBA00023002"/>
    </source>
</evidence>
<evidence type="ECO:0000259" key="5">
    <source>
        <dbReference type="Pfam" id="PF00881"/>
    </source>
</evidence>
<protein>
    <submittedName>
        <fullName evidence="6">Nitroreductase</fullName>
    </submittedName>
</protein>
<keyword evidence="1" id="KW-0285">Flavoprotein</keyword>
<dbReference type="InterPro" id="IPR029479">
    <property type="entry name" value="Nitroreductase"/>
</dbReference>
<dbReference type="SUPFAM" id="SSF55469">
    <property type="entry name" value="FMN-dependent nitroreductase-like"/>
    <property type="match status" value="1"/>
</dbReference>
<keyword evidence="3" id="KW-0560">Oxidoreductase</keyword>
<dbReference type="InterPro" id="IPR000415">
    <property type="entry name" value="Nitroreductase-like"/>
</dbReference>
<evidence type="ECO:0000313" key="6">
    <source>
        <dbReference type="EMBL" id="SBT39845.1"/>
    </source>
</evidence>
<evidence type="ECO:0000256" key="4">
    <source>
        <dbReference type="SAM" id="MobiDB-lite"/>
    </source>
</evidence>
<dbReference type="STRING" id="261654.GA0070611_1045"/>
<evidence type="ECO:0000256" key="2">
    <source>
        <dbReference type="ARBA" id="ARBA00022643"/>
    </source>
</evidence>
<dbReference type="Proteomes" id="UP000199385">
    <property type="component" value="Chromosome I"/>
</dbReference>
<feature type="region of interest" description="Disordered" evidence="4">
    <location>
        <begin position="1"/>
        <end position="30"/>
    </location>
</feature>